<reference evidence="1 2" key="2">
    <citation type="journal article" date="2022" name="Mol. Ecol. Resour.">
        <title>The genomes of chicory, endive, great burdock and yacon provide insights into Asteraceae paleo-polyploidization history and plant inulin production.</title>
        <authorList>
            <person name="Fan W."/>
            <person name="Wang S."/>
            <person name="Wang H."/>
            <person name="Wang A."/>
            <person name="Jiang F."/>
            <person name="Liu H."/>
            <person name="Zhao H."/>
            <person name="Xu D."/>
            <person name="Zhang Y."/>
        </authorList>
    </citation>
    <scope>NUCLEOTIDE SEQUENCE [LARGE SCALE GENOMIC DNA]</scope>
    <source>
        <strain evidence="2">cv. Yunnan</strain>
        <tissue evidence="1">Leaves</tissue>
    </source>
</reference>
<organism evidence="1 2">
    <name type="scientific">Smallanthus sonchifolius</name>
    <dbReference type="NCBI Taxonomy" id="185202"/>
    <lineage>
        <taxon>Eukaryota</taxon>
        <taxon>Viridiplantae</taxon>
        <taxon>Streptophyta</taxon>
        <taxon>Embryophyta</taxon>
        <taxon>Tracheophyta</taxon>
        <taxon>Spermatophyta</taxon>
        <taxon>Magnoliopsida</taxon>
        <taxon>eudicotyledons</taxon>
        <taxon>Gunneridae</taxon>
        <taxon>Pentapetalae</taxon>
        <taxon>asterids</taxon>
        <taxon>campanulids</taxon>
        <taxon>Asterales</taxon>
        <taxon>Asteraceae</taxon>
        <taxon>Asteroideae</taxon>
        <taxon>Heliantheae alliance</taxon>
        <taxon>Millerieae</taxon>
        <taxon>Smallanthus</taxon>
    </lineage>
</organism>
<accession>A0ACB9DBS4</accession>
<sequence length="86" mass="10457">MLDVFLRCPEYSRIIFLKDVDLSRRDYSIKVRVLRLWKQPMYNNHAETYSIEMIVVDEEGTTMQANVLKRWFCLFEHLLKDTGYYT</sequence>
<dbReference type="Proteomes" id="UP001056120">
    <property type="component" value="Linkage Group LG19"/>
</dbReference>
<comment type="caution">
    <text evidence="1">The sequence shown here is derived from an EMBL/GenBank/DDBJ whole genome shotgun (WGS) entry which is preliminary data.</text>
</comment>
<gene>
    <name evidence="1" type="ORF">L1987_57136</name>
</gene>
<dbReference type="EMBL" id="CM042036">
    <property type="protein sequence ID" value="KAI3744064.1"/>
    <property type="molecule type" value="Genomic_DNA"/>
</dbReference>
<protein>
    <submittedName>
        <fullName evidence="1">Uncharacterized protein</fullName>
    </submittedName>
</protein>
<keyword evidence="2" id="KW-1185">Reference proteome</keyword>
<evidence type="ECO:0000313" key="1">
    <source>
        <dbReference type="EMBL" id="KAI3744064.1"/>
    </source>
</evidence>
<evidence type="ECO:0000313" key="2">
    <source>
        <dbReference type="Proteomes" id="UP001056120"/>
    </source>
</evidence>
<name>A0ACB9DBS4_9ASTR</name>
<reference evidence="2" key="1">
    <citation type="journal article" date="2022" name="Mol. Ecol. Resour.">
        <title>The genomes of chicory, endive, great burdock and yacon provide insights into Asteraceae palaeo-polyploidization history and plant inulin production.</title>
        <authorList>
            <person name="Fan W."/>
            <person name="Wang S."/>
            <person name="Wang H."/>
            <person name="Wang A."/>
            <person name="Jiang F."/>
            <person name="Liu H."/>
            <person name="Zhao H."/>
            <person name="Xu D."/>
            <person name="Zhang Y."/>
        </authorList>
    </citation>
    <scope>NUCLEOTIDE SEQUENCE [LARGE SCALE GENOMIC DNA]</scope>
    <source>
        <strain evidence="2">cv. Yunnan</strain>
    </source>
</reference>
<proteinExistence type="predicted"/>